<protein>
    <submittedName>
        <fullName evidence="2">Uncharacterized protein</fullName>
    </submittedName>
</protein>
<feature type="compositionally biased region" description="Gly residues" evidence="1">
    <location>
        <begin position="148"/>
        <end position="158"/>
    </location>
</feature>
<dbReference type="Ensembl" id="ENSCAFT00000106512.1">
    <property type="protein sequence ID" value="ENSCAFP00000072793.1"/>
    <property type="gene ID" value="ENSCAFG00000056809.1"/>
</dbReference>
<feature type="compositionally biased region" description="Basic residues" evidence="1">
    <location>
        <begin position="159"/>
        <end position="170"/>
    </location>
</feature>
<feature type="compositionally biased region" description="Gly residues" evidence="1">
    <location>
        <begin position="177"/>
        <end position="190"/>
    </location>
</feature>
<accession>A0A8P0TRC3</accession>
<feature type="compositionally biased region" description="Gly residues" evidence="1">
    <location>
        <begin position="24"/>
        <end position="37"/>
    </location>
</feature>
<reference evidence="2" key="2">
    <citation type="submission" date="2025-08" db="UniProtKB">
        <authorList>
            <consortium name="Ensembl"/>
        </authorList>
    </citation>
    <scope>IDENTIFICATION</scope>
</reference>
<feature type="compositionally biased region" description="Low complexity" evidence="1">
    <location>
        <begin position="51"/>
        <end position="64"/>
    </location>
</feature>
<dbReference type="AlphaFoldDB" id="A0A8P0TRC3"/>
<sequence>PPQLRSGGGVSKAHAAPAPRSSGQAGGQPGNGRGGGRAGRRPKRGGPWCGANRRSQSAERSAASCTPPGKTYAPGRKPWAWQRCSSSRRKPPAGSGGSGGAAGLGRVQPAASTTVAARRQPLAPGRREPLMAGGGSSCGARRPRLGAGRAGDQGPGGGAKRRRPAGRRWGRARDAGTRGGRARGGAGGAGRDLAVPGASPARGEPASPLPASLPLPAGLS</sequence>
<feature type="compositionally biased region" description="Gly residues" evidence="1">
    <location>
        <begin position="94"/>
        <end position="103"/>
    </location>
</feature>
<dbReference type="Proteomes" id="UP000002254">
    <property type="component" value="Chromosome 1"/>
</dbReference>
<feature type="compositionally biased region" description="Gly residues" evidence="1">
    <location>
        <begin position="1"/>
        <end position="10"/>
    </location>
</feature>
<organism evidence="2 3">
    <name type="scientific">Canis lupus familiaris</name>
    <name type="common">Dog</name>
    <name type="synonym">Canis familiaris</name>
    <dbReference type="NCBI Taxonomy" id="9615"/>
    <lineage>
        <taxon>Eukaryota</taxon>
        <taxon>Metazoa</taxon>
        <taxon>Chordata</taxon>
        <taxon>Craniata</taxon>
        <taxon>Vertebrata</taxon>
        <taxon>Euteleostomi</taxon>
        <taxon>Mammalia</taxon>
        <taxon>Eutheria</taxon>
        <taxon>Laurasiatheria</taxon>
        <taxon>Carnivora</taxon>
        <taxon>Caniformia</taxon>
        <taxon>Canidae</taxon>
        <taxon>Canis</taxon>
    </lineage>
</organism>
<proteinExistence type="predicted"/>
<evidence type="ECO:0000256" key="1">
    <source>
        <dbReference type="SAM" id="MobiDB-lite"/>
    </source>
</evidence>
<evidence type="ECO:0000313" key="3">
    <source>
        <dbReference type="Proteomes" id="UP000002254"/>
    </source>
</evidence>
<name>A0A8P0TRC3_CANLF</name>
<reference evidence="2 3" key="1">
    <citation type="journal article" date="2005" name="Nature">
        <title>Genome sequence, comparative analysis and haplotype structure of the domestic dog.</title>
        <authorList>
            <consortium name="Broad Sequencing Platform"/>
            <person name="Lindblad-Toh K."/>
            <person name="Wade C.M."/>
            <person name="Mikkelsen T.S."/>
            <person name="Karlsson E.K."/>
            <person name="Jaffe D.B."/>
            <person name="Kamal M."/>
            <person name="Clamp M."/>
            <person name="Chang J.L."/>
            <person name="Kulbokas E.J. III"/>
            <person name="Zody M.C."/>
            <person name="Mauceli E."/>
            <person name="Xie X."/>
            <person name="Breen M."/>
            <person name="Wayne R.K."/>
            <person name="Ostrander E.A."/>
            <person name="Ponting C.P."/>
            <person name="Galibert F."/>
            <person name="Smith D.R."/>
            <person name="DeJong P.J."/>
            <person name="Kirkness E."/>
            <person name="Alvarez P."/>
            <person name="Biagi T."/>
            <person name="Brockman W."/>
            <person name="Butler J."/>
            <person name="Chin C.W."/>
            <person name="Cook A."/>
            <person name="Cuff J."/>
            <person name="Daly M.J."/>
            <person name="DeCaprio D."/>
            <person name="Gnerre S."/>
            <person name="Grabherr M."/>
            <person name="Kellis M."/>
            <person name="Kleber M."/>
            <person name="Bardeleben C."/>
            <person name="Goodstadt L."/>
            <person name="Heger A."/>
            <person name="Hitte C."/>
            <person name="Kim L."/>
            <person name="Koepfli K.P."/>
            <person name="Parker H.G."/>
            <person name="Pollinger J.P."/>
            <person name="Searle S.M."/>
            <person name="Sutter N.B."/>
            <person name="Thomas R."/>
            <person name="Webber C."/>
            <person name="Baldwin J."/>
            <person name="Abebe A."/>
            <person name="Abouelleil A."/>
            <person name="Aftuck L."/>
            <person name="Ait-Zahra M."/>
            <person name="Aldredge T."/>
            <person name="Allen N."/>
            <person name="An P."/>
            <person name="Anderson S."/>
            <person name="Antoine C."/>
            <person name="Arachchi H."/>
            <person name="Aslam A."/>
            <person name="Ayotte L."/>
            <person name="Bachantsang P."/>
            <person name="Barry A."/>
            <person name="Bayul T."/>
            <person name="Benamara M."/>
            <person name="Berlin A."/>
            <person name="Bessette D."/>
            <person name="Blitshteyn B."/>
            <person name="Bloom T."/>
            <person name="Blye J."/>
            <person name="Boguslavskiy L."/>
            <person name="Bonnet C."/>
            <person name="Boukhgalter B."/>
            <person name="Brown A."/>
            <person name="Cahill P."/>
            <person name="Calixte N."/>
            <person name="Camarata J."/>
            <person name="Cheshatsang Y."/>
            <person name="Chu J."/>
            <person name="Citroen M."/>
            <person name="Collymore A."/>
            <person name="Cooke P."/>
            <person name="Dawoe T."/>
            <person name="Daza R."/>
            <person name="Decktor K."/>
            <person name="DeGray S."/>
            <person name="Dhargay N."/>
            <person name="Dooley K."/>
            <person name="Dooley K."/>
            <person name="Dorje P."/>
            <person name="Dorjee K."/>
            <person name="Dorris L."/>
            <person name="Duffey N."/>
            <person name="Dupes A."/>
            <person name="Egbiremolen O."/>
            <person name="Elong R."/>
            <person name="Falk J."/>
            <person name="Farina A."/>
            <person name="Faro S."/>
            <person name="Ferguson D."/>
            <person name="Ferreira P."/>
            <person name="Fisher S."/>
            <person name="FitzGerald M."/>
            <person name="Foley K."/>
            <person name="Foley C."/>
            <person name="Franke A."/>
            <person name="Friedrich D."/>
            <person name="Gage D."/>
            <person name="Garber M."/>
            <person name="Gearin G."/>
            <person name="Giannoukos G."/>
            <person name="Goode T."/>
            <person name="Goyette A."/>
            <person name="Graham J."/>
            <person name="Grandbois E."/>
            <person name="Gyaltsen K."/>
            <person name="Hafez N."/>
            <person name="Hagopian D."/>
            <person name="Hagos B."/>
            <person name="Hall J."/>
            <person name="Healy C."/>
            <person name="Hegarty R."/>
            <person name="Honan T."/>
            <person name="Horn A."/>
            <person name="Houde N."/>
            <person name="Hughes L."/>
            <person name="Hunnicutt L."/>
            <person name="Husby M."/>
            <person name="Jester B."/>
            <person name="Jones C."/>
            <person name="Kamat A."/>
            <person name="Kanga B."/>
            <person name="Kells C."/>
            <person name="Khazanovich D."/>
            <person name="Kieu A.C."/>
            <person name="Kisner P."/>
            <person name="Kumar M."/>
            <person name="Lance K."/>
            <person name="Landers T."/>
            <person name="Lara M."/>
            <person name="Lee W."/>
            <person name="Leger J.P."/>
            <person name="Lennon N."/>
            <person name="Leuper L."/>
            <person name="LeVine S."/>
            <person name="Liu J."/>
            <person name="Liu X."/>
            <person name="Lokyitsang Y."/>
            <person name="Lokyitsang T."/>
            <person name="Lui A."/>
            <person name="Macdonald J."/>
            <person name="Major J."/>
            <person name="Marabella R."/>
            <person name="Maru K."/>
            <person name="Matthews C."/>
            <person name="McDonough S."/>
            <person name="Mehta T."/>
            <person name="Meldrim J."/>
            <person name="Melnikov A."/>
            <person name="Meneus L."/>
            <person name="Mihalev A."/>
            <person name="Mihova T."/>
            <person name="Miller K."/>
            <person name="Mittelman R."/>
            <person name="Mlenga V."/>
            <person name="Mulrain L."/>
            <person name="Munson G."/>
            <person name="Navidi A."/>
            <person name="Naylor J."/>
            <person name="Nguyen T."/>
            <person name="Nguyen N."/>
            <person name="Nguyen C."/>
            <person name="Nguyen T."/>
            <person name="Nicol R."/>
            <person name="Norbu N."/>
            <person name="Norbu C."/>
            <person name="Novod N."/>
            <person name="Nyima T."/>
            <person name="Olandt P."/>
            <person name="O'Neill B."/>
            <person name="O'Neill K."/>
            <person name="Osman S."/>
            <person name="Oyono L."/>
            <person name="Patti C."/>
            <person name="Perrin D."/>
            <person name="Phunkhang P."/>
            <person name="Pierre F."/>
            <person name="Priest M."/>
            <person name="Rachupka A."/>
            <person name="Raghuraman S."/>
            <person name="Rameau R."/>
            <person name="Ray V."/>
            <person name="Raymond C."/>
            <person name="Rege F."/>
            <person name="Rise C."/>
            <person name="Rogers J."/>
            <person name="Rogov P."/>
            <person name="Sahalie J."/>
            <person name="Settipalli S."/>
            <person name="Sharpe T."/>
            <person name="Shea T."/>
            <person name="Sheehan M."/>
            <person name="Sherpa N."/>
            <person name="Shi J."/>
            <person name="Shih D."/>
            <person name="Sloan J."/>
            <person name="Smith C."/>
            <person name="Sparrow T."/>
            <person name="Stalker J."/>
            <person name="Stange-Thomann N."/>
            <person name="Stavropoulos S."/>
            <person name="Stone C."/>
            <person name="Stone S."/>
            <person name="Sykes S."/>
            <person name="Tchuinga P."/>
            <person name="Tenzing P."/>
            <person name="Tesfaye S."/>
            <person name="Thoulutsang D."/>
            <person name="Thoulutsang Y."/>
            <person name="Topham K."/>
            <person name="Topping I."/>
            <person name="Tsamla T."/>
            <person name="Vassiliev H."/>
            <person name="Venkataraman V."/>
            <person name="Vo A."/>
            <person name="Wangchuk T."/>
            <person name="Wangdi T."/>
            <person name="Weiand M."/>
            <person name="Wilkinson J."/>
            <person name="Wilson A."/>
            <person name="Yadav S."/>
            <person name="Yang S."/>
            <person name="Yang X."/>
            <person name="Young G."/>
            <person name="Yu Q."/>
            <person name="Zainoun J."/>
            <person name="Zembek L."/>
            <person name="Zimmer A."/>
            <person name="Lander E.S."/>
        </authorList>
    </citation>
    <scope>NUCLEOTIDE SEQUENCE [LARGE SCALE GENOMIC DNA]</scope>
    <source>
        <strain evidence="2">Boxer</strain>
    </source>
</reference>
<feature type="region of interest" description="Disordered" evidence="1">
    <location>
        <begin position="1"/>
        <end position="220"/>
    </location>
</feature>
<evidence type="ECO:0000313" key="2">
    <source>
        <dbReference type="Ensembl" id="ENSCAFP00000072793.1"/>
    </source>
</evidence>